<sequence length="107" mass="10850">ARSDTSGSRRGADGAEERPALPPADQTVDPPALRRAPAAASDALGLALPALSQPLLLPPPTLAGSRVEPPSCVTPACLTLAAPSPQPQPQPQSTGRRAAACFADHLF</sequence>
<evidence type="ECO:0000313" key="2">
    <source>
        <dbReference type="Proteomes" id="UP001145114"/>
    </source>
</evidence>
<feature type="non-terminal residue" evidence="1">
    <location>
        <position position="107"/>
    </location>
</feature>
<dbReference type="EMBL" id="JAMZIH010003758">
    <property type="protein sequence ID" value="KAJ1676628.1"/>
    <property type="molecule type" value="Genomic_DNA"/>
</dbReference>
<protein>
    <submittedName>
        <fullName evidence="1">Uncharacterized protein</fullName>
    </submittedName>
</protein>
<comment type="caution">
    <text evidence="1">The sequence shown here is derived from an EMBL/GenBank/DDBJ whole genome shotgun (WGS) entry which is preliminary data.</text>
</comment>
<proteinExistence type="predicted"/>
<name>A0ACC1HN92_9FUNG</name>
<keyword evidence="2" id="KW-1185">Reference proteome</keyword>
<reference evidence="1" key="1">
    <citation type="submission" date="2022-06" db="EMBL/GenBank/DDBJ databases">
        <title>Phylogenomic reconstructions and comparative analyses of Kickxellomycotina fungi.</title>
        <authorList>
            <person name="Reynolds N.K."/>
            <person name="Stajich J.E."/>
            <person name="Barry K."/>
            <person name="Grigoriev I.V."/>
            <person name="Crous P."/>
            <person name="Smith M.E."/>
        </authorList>
    </citation>
    <scope>NUCLEOTIDE SEQUENCE</scope>
    <source>
        <strain evidence="1">RSA 2271</strain>
    </source>
</reference>
<accession>A0ACC1HN92</accession>
<organism evidence="1 2">
    <name type="scientific">Spiromyces aspiralis</name>
    <dbReference type="NCBI Taxonomy" id="68401"/>
    <lineage>
        <taxon>Eukaryota</taxon>
        <taxon>Fungi</taxon>
        <taxon>Fungi incertae sedis</taxon>
        <taxon>Zoopagomycota</taxon>
        <taxon>Kickxellomycotina</taxon>
        <taxon>Kickxellomycetes</taxon>
        <taxon>Kickxellales</taxon>
        <taxon>Kickxellaceae</taxon>
        <taxon>Spiromyces</taxon>
    </lineage>
</organism>
<dbReference type="Proteomes" id="UP001145114">
    <property type="component" value="Unassembled WGS sequence"/>
</dbReference>
<evidence type="ECO:0000313" key="1">
    <source>
        <dbReference type="EMBL" id="KAJ1676628.1"/>
    </source>
</evidence>
<feature type="non-terminal residue" evidence="1">
    <location>
        <position position="1"/>
    </location>
</feature>
<gene>
    <name evidence="1" type="ORF">EV182_007802</name>
</gene>